<accession>A0A388TFW2</accession>
<name>A0A388TFW2_9BACT</name>
<dbReference type="AlphaFoldDB" id="A0A388TFW2"/>
<dbReference type="EMBL" id="BGZO01000007">
    <property type="protein sequence ID" value="GBR75755.1"/>
    <property type="molecule type" value="Genomic_DNA"/>
</dbReference>
<evidence type="ECO:0000313" key="1">
    <source>
        <dbReference type="EMBL" id="GBR75755.1"/>
    </source>
</evidence>
<dbReference type="Proteomes" id="UP000275925">
    <property type="component" value="Unassembled WGS sequence"/>
</dbReference>
<reference evidence="1 2" key="1">
    <citation type="journal article" date="2019" name="ISME J.">
        <title>Genome analyses of uncultured TG2/ZB3 bacteria in 'Margulisbacteria' specifically attached to ectosymbiotic spirochetes of protists in the termite gut.</title>
        <authorList>
            <person name="Utami Y.D."/>
            <person name="Kuwahara H."/>
            <person name="Igai K."/>
            <person name="Murakami T."/>
            <person name="Sugaya K."/>
            <person name="Morikawa T."/>
            <person name="Nagura Y."/>
            <person name="Yuki M."/>
            <person name="Deevong P."/>
            <person name="Inoue T."/>
            <person name="Kihara K."/>
            <person name="Lo N."/>
            <person name="Yamada A."/>
            <person name="Ohkuma M."/>
            <person name="Hongoh Y."/>
        </authorList>
    </citation>
    <scope>NUCLEOTIDE SEQUENCE [LARGE SCALE GENOMIC DNA]</scope>
    <source>
        <strain evidence="1">NkOx7-02</strain>
    </source>
</reference>
<sequence>MLCRKIIRYESTAKNIRQLESSYRALYRDNMASKYHFSPQAVHSSLLCVLEKSNDLKIDFKESENVSMKIGQEEFSGVKTAHFCDGIVSYITKDDKMLHFYNDRLYDITPT</sequence>
<protein>
    <submittedName>
        <fullName evidence="1">Uncharacterized protein</fullName>
    </submittedName>
</protein>
<gene>
    <name evidence="1" type="ORF">NO2_0397</name>
</gene>
<proteinExistence type="predicted"/>
<evidence type="ECO:0000313" key="2">
    <source>
        <dbReference type="Proteomes" id="UP000275925"/>
    </source>
</evidence>
<organism evidence="1 2">
    <name type="scientific">Candidatus Termititenax persephonae</name>
    <dbReference type="NCBI Taxonomy" id="2218525"/>
    <lineage>
        <taxon>Bacteria</taxon>
        <taxon>Bacillati</taxon>
        <taxon>Candidatus Margulisiibacteriota</taxon>
        <taxon>Candidatus Termititenacia</taxon>
        <taxon>Candidatus Termititenacales</taxon>
        <taxon>Candidatus Termititenacaceae</taxon>
        <taxon>Candidatus Termititenax</taxon>
    </lineage>
</organism>
<comment type="caution">
    <text evidence="1">The sequence shown here is derived from an EMBL/GenBank/DDBJ whole genome shotgun (WGS) entry which is preliminary data.</text>
</comment>
<keyword evidence="2" id="KW-1185">Reference proteome</keyword>